<sequence length="169" mass="18589">GAEWRVDDESYVDIALEAVAPPVAGTISRMELEYDEARASIPAYDIPQGKRGLVHIWGRNDMAEAQRLGISWVVKDPDGVVVEEYSAWEAWPYTGAGSEHEFIGGRFNLDKVGTYTINVGLLMNPEDPIYVDSYYGTLCTVAAVVPEYQGTISRKELKYDATASPIPVG</sequence>
<dbReference type="EMBL" id="BARV01009072">
    <property type="protein sequence ID" value="GAI11902.1"/>
    <property type="molecule type" value="Genomic_DNA"/>
</dbReference>
<dbReference type="AlphaFoldDB" id="X1KXT5"/>
<protein>
    <submittedName>
        <fullName evidence="1">Uncharacterized protein</fullName>
    </submittedName>
</protein>
<organism evidence="1">
    <name type="scientific">marine sediment metagenome</name>
    <dbReference type="NCBI Taxonomy" id="412755"/>
    <lineage>
        <taxon>unclassified sequences</taxon>
        <taxon>metagenomes</taxon>
        <taxon>ecological metagenomes</taxon>
    </lineage>
</organism>
<gene>
    <name evidence="1" type="ORF">S06H3_18027</name>
</gene>
<reference evidence="1" key="1">
    <citation type="journal article" date="2014" name="Front. Microbiol.">
        <title>High frequency of phylogenetically diverse reductive dehalogenase-homologous genes in deep subseafloor sedimentary metagenomes.</title>
        <authorList>
            <person name="Kawai M."/>
            <person name="Futagami T."/>
            <person name="Toyoda A."/>
            <person name="Takaki Y."/>
            <person name="Nishi S."/>
            <person name="Hori S."/>
            <person name="Arai W."/>
            <person name="Tsubouchi T."/>
            <person name="Morono Y."/>
            <person name="Uchiyama I."/>
            <person name="Ito T."/>
            <person name="Fujiyama A."/>
            <person name="Inagaki F."/>
            <person name="Takami H."/>
        </authorList>
    </citation>
    <scope>NUCLEOTIDE SEQUENCE</scope>
    <source>
        <strain evidence="1">Expedition CK06-06</strain>
    </source>
</reference>
<evidence type="ECO:0000313" key="1">
    <source>
        <dbReference type="EMBL" id="GAI11902.1"/>
    </source>
</evidence>
<accession>X1KXT5</accession>
<name>X1KXT5_9ZZZZ</name>
<feature type="non-terminal residue" evidence="1">
    <location>
        <position position="1"/>
    </location>
</feature>
<proteinExistence type="predicted"/>
<comment type="caution">
    <text evidence="1">The sequence shown here is derived from an EMBL/GenBank/DDBJ whole genome shotgun (WGS) entry which is preliminary data.</text>
</comment>